<name>A0A1E1IWD5_LEIGU</name>
<accession>A0A1E1IWD5</accession>
<dbReference type="AlphaFoldDB" id="A0A1E1IWD5"/>
<feature type="compositionally biased region" description="Polar residues" evidence="1">
    <location>
        <begin position="43"/>
        <end position="54"/>
    </location>
</feature>
<evidence type="ECO:0000313" key="2">
    <source>
        <dbReference type="EMBL" id="CCM15606.1"/>
    </source>
</evidence>
<dbReference type="EMBL" id="CALQ01000884">
    <property type="protein sequence ID" value="CCM15606.1"/>
    <property type="molecule type" value="Genomic_DNA"/>
</dbReference>
<gene>
    <name evidence="2" type="primary">LgM4147LRVhigh.22.01031.00410</name>
    <name evidence="2" type="ORF">BN36_2231140</name>
</gene>
<feature type="region of interest" description="Disordered" evidence="1">
    <location>
        <begin position="41"/>
        <end position="70"/>
    </location>
</feature>
<protein>
    <submittedName>
        <fullName evidence="2">Uncharacterized protein</fullName>
    </submittedName>
</protein>
<evidence type="ECO:0000256" key="1">
    <source>
        <dbReference type="SAM" id="MobiDB-lite"/>
    </source>
</evidence>
<organism evidence="2">
    <name type="scientific">Leishmania guyanensis</name>
    <dbReference type="NCBI Taxonomy" id="5670"/>
    <lineage>
        <taxon>Eukaryota</taxon>
        <taxon>Discoba</taxon>
        <taxon>Euglenozoa</taxon>
        <taxon>Kinetoplastea</taxon>
        <taxon>Metakinetoplastina</taxon>
        <taxon>Trypanosomatida</taxon>
        <taxon>Trypanosomatidae</taxon>
        <taxon>Leishmaniinae</taxon>
        <taxon>Leishmania</taxon>
        <taxon>Leishmania guyanensis species complex</taxon>
    </lineage>
</organism>
<sequence>MHYRNVSSVGIKWVMYAAVKKHPKGGCPLPKMEKMHTRGIKMSRTSGGNSGTEVTNHHHPLRLCDSRGGH</sequence>
<reference evidence="2" key="1">
    <citation type="submission" date="2012-08" db="EMBL/GenBank/DDBJ databases">
        <title>Comparative genomics of metastatic and non-metastatic Leishmania guyanensis provides insights into polygenic factors involved in Leishmania RNA virus infection.</title>
        <authorList>
            <person name="Smith D."/>
            <person name="Hertz-Fowler C."/>
            <person name="Martin R."/>
            <person name="Dickens N."/>
            <person name="Fasel N."/>
            <person name="Falquet L."/>
            <person name="Beverley S."/>
            <person name="Zangger H."/>
            <person name="Calderon-Copete S."/>
            <person name="Mottram J."/>
            <person name="Xenarios I."/>
        </authorList>
    </citation>
    <scope>NUCLEOTIDE SEQUENCE</scope>
    <source>
        <strain evidence="2">MHOM/BR/75/M4147/SSU:IR2SAT-LUC</strain>
    </source>
</reference>
<proteinExistence type="predicted"/>